<evidence type="ECO:0000313" key="2">
    <source>
        <dbReference type="Proteomes" id="UP001237642"/>
    </source>
</evidence>
<gene>
    <name evidence="1" type="ORF">POM88_055026</name>
</gene>
<dbReference type="AlphaFoldDB" id="A0AAD8GLV1"/>
<protein>
    <submittedName>
        <fullName evidence="1">Uncharacterized protein</fullName>
    </submittedName>
</protein>
<keyword evidence="2" id="KW-1185">Reference proteome</keyword>
<organism evidence="1 2">
    <name type="scientific">Heracleum sosnowskyi</name>
    <dbReference type="NCBI Taxonomy" id="360622"/>
    <lineage>
        <taxon>Eukaryota</taxon>
        <taxon>Viridiplantae</taxon>
        <taxon>Streptophyta</taxon>
        <taxon>Embryophyta</taxon>
        <taxon>Tracheophyta</taxon>
        <taxon>Spermatophyta</taxon>
        <taxon>Magnoliopsida</taxon>
        <taxon>eudicotyledons</taxon>
        <taxon>Gunneridae</taxon>
        <taxon>Pentapetalae</taxon>
        <taxon>asterids</taxon>
        <taxon>campanulids</taxon>
        <taxon>Apiales</taxon>
        <taxon>Apiaceae</taxon>
        <taxon>Apioideae</taxon>
        <taxon>apioid superclade</taxon>
        <taxon>Tordylieae</taxon>
        <taxon>Tordyliinae</taxon>
        <taxon>Heracleum</taxon>
    </lineage>
</organism>
<name>A0AAD8GLV1_9APIA</name>
<reference evidence="1" key="1">
    <citation type="submission" date="2023-02" db="EMBL/GenBank/DDBJ databases">
        <title>Genome of toxic invasive species Heracleum sosnowskyi carries increased number of genes despite the absence of recent whole-genome duplications.</title>
        <authorList>
            <person name="Schelkunov M."/>
            <person name="Shtratnikova V."/>
            <person name="Makarenko M."/>
            <person name="Klepikova A."/>
            <person name="Omelchenko D."/>
            <person name="Novikova G."/>
            <person name="Obukhova E."/>
            <person name="Bogdanov V."/>
            <person name="Penin A."/>
            <person name="Logacheva M."/>
        </authorList>
    </citation>
    <scope>NUCLEOTIDE SEQUENCE</scope>
    <source>
        <strain evidence="1">Hsosn_3</strain>
        <tissue evidence="1">Leaf</tissue>
    </source>
</reference>
<evidence type="ECO:0000313" key="1">
    <source>
        <dbReference type="EMBL" id="KAK1347758.1"/>
    </source>
</evidence>
<dbReference type="Proteomes" id="UP001237642">
    <property type="component" value="Unassembled WGS sequence"/>
</dbReference>
<accession>A0AAD8GLV1</accession>
<sequence length="127" mass="14307">MNYNFLYYKIWCDFQQLHRFSSTSGCYILPSKRFKLPGASIYAHAKYDVEVTSEKSYNGCSARTVLNGAKCQAMLFSHLGGPALKTYGILNVPAVQRVKEKLLCSLGNLPPLTQTARWEYGFVLAHC</sequence>
<dbReference type="EMBL" id="JAUIZM010000181">
    <property type="protein sequence ID" value="KAK1347758.1"/>
    <property type="molecule type" value="Genomic_DNA"/>
</dbReference>
<reference evidence="1" key="2">
    <citation type="submission" date="2023-05" db="EMBL/GenBank/DDBJ databases">
        <authorList>
            <person name="Schelkunov M.I."/>
        </authorList>
    </citation>
    <scope>NUCLEOTIDE SEQUENCE</scope>
    <source>
        <strain evidence="1">Hsosn_3</strain>
        <tissue evidence="1">Leaf</tissue>
    </source>
</reference>
<comment type="caution">
    <text evidence="1">The sequence shown here is derived from an EMBL/GenBank/DDBJ whole genome shotgun (WGS) entry which is preliminary data.</text>
</comment>
<proteinExistence type="predicted"/>